<evidence type="ECO:0000313" key="11">
    <source>
        <dbReference type="Proteomes" id="UP001181046"/>
    </source>
</evidence>
<dbReference type="Gene3D" id="1.20.120.920">
    <property type="entry name" value="CRISPR-associated endonuclease Cas1, C-terminal domain"/>
    <property type="match status" value="1"/>
</dbReference>
<gene>
    <name evidence="10" type="primary">cas1</name>
    <name evidence="10" type="ORF">P7H27_13700</name>
</gene>
<keyword evidence="7" id="KW-0238">DNA-binding</keyword>
<dbReference type="EMBL" id="JARQAJ010000018">
    <property type="protein sequence ID" value="MDT2760805.1"/>
    <property type="molecule type" value="Genomic_DNA"/>
</dbReference>
<comment type="caution">
    <text evidence="10">The sequence shown here is derived from an EMBL/GenBank/DDBJ whole genome shotgun (WGS) entry which is preliminary data.</text>
</comment>
<evidence type="ECO:0000256" key="1">
    <source>
        <dbReference type="ARBA" id="ARBA00022722"/>
    </source>
</evidence>
<comment type="subunit">
    <text evidence="9">Homodimer, forms a heterotetramer with a Cas2 homodimer.</text>
</comment>
<keyword evidence="4" id="KW-0378">Hydrolase</keyword>
<evidence type="ECO:0000256" key="7">
    <source>
        <dbReference type="ARBA" id="ARBA00023125"/>
    </source>
</evidence>
<keyword evidence="8" id="KW-0464">Manganese</keyword>
<keyword evidence="3 10" id="KW-0255">Endonuclease</keyword>
<dbReference type="InterPro" id="IPR050646">
    <property type="entry name" value="Cas1"/>
</dbReference>
<name>A0ABU3FGM0_9ENTE</name>
<evidence type="ECO:0000256" key="4">
    <source>
        <dbReference type="ARBA" id="ARBA00022801"/>
    </source>
</evidence>
<evidence type="ECO:0000256" key="9">
    <source>
        <dbReference type="ARBA" id="ARBA00038592"/>
    </source>
</evidence>
<dbReference type="PANTHER" id="PTHR34353">
    <property type="entry name" value="CRISPR-ASSOCIATED ENDONUCLEASE CAS1 1"/>
    <property type="match status" value="1"/>
</dbReference>
<sequence>MNNQSACLRIIANNNQEADFLKLCAKQVDEGDRGNKEAYAARRYFYNLFGSGFKRGRFDDPINAGLNYGYALIRSLIRKELAAHGFEMSIGIHHESSENPFNLSDDIIEAYRPFVDAHVYEFIFQKDIFSLGLEEKKKILQIFFEKCVIDGKVCSIVDAIKITTTSLVTCLEGKSASHLKLPNFVEVGK</sequence>
<evidence type="ECO:0000256" key="3">
    <source>
        <dbReference type="ARBA" id="ARBA00022759"/>
    </source>
</evidence>
<evidence type="ECO:0000256" key="6">
    <source>
        <dbReference type="ARBA" id="ARBA00023118"/>
    </source>
</evidence>
<dbReference type="PANTHER" id="PTHR34353:SF2">
    <property type="entry name" value="CRISPR-ASSOCIATED ENDONUCLEASE CAS1 1"/>
    <property type="match status" value="1"/>
</dbReference>
<dbReference type="Proteomes" id="UP001181046">
    <property type="component" value="Unassembled WGS sequence"/>
</dbReference>
<evidence type="ECO:0000313" key="10">
    <source>
        <dbReference type="EMBL" id="MDT2760805.1"/>
    </source>
</evidence>
<accession>A0ABU3FGM0</accession>
<dbReference type="InterPro" id="IPR042206">
    <property type="entry name" value="CRISPR-assoc_Cas1_C"/>
</dbReference>
<proteinExistence type="predicted"/>
<evidence type="ECO:0000256" key="8">
    <source>
        <dbReference type="ARBA" id="ARBA00023211"/>
    </source>
</evidence>
<organism evidence="10 11">
    <name type="scientific">Enterococcus xiangfangensis</name>
    <dbReference type="NCBI Taxonomy" id="1296537"/>
    <lineage>
        <taxon>Bacteria</taxon>
        <taxon>Bacillati</taxon>
        <taxon>Bacillota</taxon>
        <taxon>Bacilli</taxon>
        <taxon>Lactobacillales</taxon>
        <taxon>Enterococcaceae</taxon>
        <taxon>Enterococcus</taxon>
    </lineage>
</organism>
<dbReference type="InterPro" id="IPR002729">
    <property type="entry name" value="CRISPR-assoc_Cas1"/>
</dbReference>
<dbReference type="NCBIfam" id="TIGR03639">
    <property type="entry name" value="cas1_NMENI"/>
    <property type="match status" value="1"/>
</dbReference>
<keyword evidence="2" id="KW-0479">Metal-binding</keyword>
<keyword evidence="11" id="KW-1185">Reference proteome</keyword>
<dbReference type="Pfam" id="PF01867">
    <property type="entry name" value="Cas_Cas1"/>
    <property type="match status" value="1"/>
</dbReference>
<keyword evidence="6" id="KW-0051">Antiviral defense</keyword>
<protein>
    <submittedName>
        <fullName evidence="10">Type II CRISPR-associated endonuclease Cas1</fullName>
    </submittedName>
</protein>
<dbReference type="InterPro" id="IPR019855">
    <property type="entry name" value="CRISPR-assoc_Cas1_NMENI"/>
</dbReference>
<dbReference type="GO" id="GO:0004519">
    <property type="term" value="F:endonuclease activity"/>
    <property type="evidence" value="ECO:0007669"/>
    <property type="project" value="UniProtKB-KW"/>
</dbReference>
<reference evidence="10" key="1">
    <citation type="submission" date="2023-03" db="EMBL/GenBank/DDBJ databases">
        <authorList>
            <person name="Shen W."/>
            <person name="Cai J."/>
        </authorList>
    </citation>
    <scope>NUCLEOTIDE SEQUENCE</scope>
    <source>
        <strain evidence="10">P66-3</strain>
    </source>
</reference>
<keyword evidence="5" id="KW-0460">Magnesium</keyword>
<evidence type="ECO:0000256" key="5">
    <source>
        <dbReference type="ARBA" id="ARBA00022842"/>
    </source>
</evidence>
<keyword evidence="1" id="KW-0540">Nuclease</keyword>
<evidence type="ECO:0000256" key="2">
    <source>
        <dbReference type="ARBA" id="ARBA00022723"/>
    </source>
</evidence>